<proteinExistence type="predicted"/>
<evidence type="ECO:0000313" key="1">
    <source>
        <dbReference type="EMBL" id="QHU32171.1"/>
    </source>
</evidence>
<reference evidence="1" key="1">
    <citation type="journal article" date="2020" name="Nature">
        <title>Giant virus diversity and host interactions through global metagenomics.</title>
        <authorList>
            <person name="Schulz F."/>
            <person name="Roux S."/>
            <person name="Paez-Espino D."/>
            <person name="Jungbluth S."/>
            <person name="Walsh D.A."/>
            <person name="Denef V.J."/>
            <person name="McMahon K.D."/>
            <person name="Konstantinidis K.T."/>
            <person name="Eloe-Fadrosh E.A."/>
            <person name="Kyrpides N.C."/>
            <person name="Woyke T."/>
        </authorList>
    </citation>
    <scope>NUCLEOTIDE SEQUENCE</scope>
    <source>
        <strain evidence="1">GVMAG-M-3300027963-9</strain>
    </source>
</reference>
<evidence type="ECO:0008006" key="2">
    <source>
        <dbReference type="Google" id="ProtNLM"/>
    </source>
</evidence>
<dbReference type="EMBL" id="MN740536">
    <property type="protein sequence ID" value="QHU32171.1"/>
    <property type="molecule type" value="Genomic_DNA"/>
</dbReference>
<dbReference type="AlphaFoldDB" id="A0A6C0LR10"/>
<organism evidence="1">
    <name type="scientific">viral metagenome</name>
    <dbReference type="NCBI Taxonomy" id="1070528"/>
    <lineage>
        <taxon>unclassified sequences</taxon>
        <taxon>metagenomes</taxon>
        <taxon>organismal metagenomes</taxon>
    </lineage>
</organism>
<accession>A0A6C0LR10</accession>
<protein>
    <recommendedName>
        <fullName evidence="2">Glycosyltransferase</fullName>
    </recommendedName>
</protein>
<name>A0A6C0LR10_9ZZZZ</name>
<sequence>MDSLYVVIPTLRSYKVALDLLLQSLPEQWKTKVILIYQKEKEESFTVFPDGHIEVYLDRNIYEYGSWIGVNLLLENKLIPYDSWFLFLHDTCKCGPKTYEKCKELLDSFTDSEFDIIWLTLKGESNIGLLRRKAITEGAKIYANEYTMTKMDAIKYEQYLNSRLSPKMLNVPQLFLDTDKIITGIKPIYGVHRRTVFYIETIDLEKYYVMIYSEEQHPQAP</sequence>